<name>A0ABY7UP00_9RHOB</name>
<proteinExistence type="predicted"/>
<evidence type="ECO:0000313" key="1">
    <source>
        <dbReference type="EMBL" id="WDA11659.1"/>
    </source>
</evidence>
<protein>
    <submittedName>
        <fullName evidence="1">Uncharacterized protein</fullName>
    </submittedName>
</protein>
<dbReference type="EMBL" id="CP117466">
    <property type="protein sequence ID" value="WDA11659.1"/>
    <property type="molecule type" value="Genomic_DNA"/>
</dbReference>
<keyword evidence="2" id="KW-1185">Reference proteome</keyword>
<dbReference type="Proteomes" id="UP001216899">
    <property type="component" value="Chromosome"/>
</dbReference>
<reference evidence="1 2" key="1">
    <citation type="submission" date="2023-02" db="EMBL/GenBank/DDBJ databases">
        <title>Whole genome sequenc of Paracoccus marcusii MBLB0836.</title>
        <authorList>
            <person name="Seo M.-J."/>
            <person name="Cho E.-S."/>
            <person name="Hwang C.Y."/>
        </authorList>
    </citation>
    <scope>NUCLEOTIDE SEQUENCE [LARGE SCALE GENOMIC DNA]</scope>
    <source>
        <strain evidence="1 2">MBLB0836</strain>
    </source>
</reference>
<accession>A0ABY7UP00</accession>
<sequence length="292" mass="32760">MMPEEFSRKSITFEQAEGEHPLPRQLRPKELTAELRSLVWATLYETIGKHDVGHVYPDLRIMDPWHSIMRRHHVFRLHLPSDEYDPSFDKNMTILKRIIFQGDYLKFFGFLEWLLRLDIGHADMSQRIDHALIYAKAAYRVVDNDTIAPYASEQEAVALEAALHDIRQAGFSGASQHLRAAASLATGGKWSDSIRESVHAVEASARMLAPGTRELGPALSALERNEVVHAALKKGFGAIYGFSSDEQGIRHPLVDDPKARPGEEEAMFMLGACAAFISYLINKGRQAGLVKI</sequence>
<evidence type="ECO:0000313" key="2">
    <source>
        <dbReference type="Proteomes" id="UP001216899"/>
    </source>
</evidence>
<dbReference type="RefSeq" id="WP_273742866.1">
    <property type="nucleotide sequence ID" value="NZ_CP117466.1"/>
</dbReference>
<organism evidence="1 2">
    <name type="scientific">Paracoccus marcusii</name>
    <dbReference type="NCBI Taxonomy" id="59779"/>
    <lineage>
        <taxon>Bacteria</taxon>
        <taxon>Pseudomonadati</taxon>
        <taxon>Pseudomonadota</taxon>
        <taxon>Alphaproteobacteria</taxon>
        <taxon>Rhodobacterales</taxon>
        <taxon>Paracoccaceae</taxon>
        <taxon>Paracoccus</taxon>
    </lineage>
</organism>
<gene>
    <name evidence="1" type="ORF">PRL19_10145</name>
</gene>